<reference evidence="1 2" key="1">
    <citation type="submission" date="2017-09" db="EMBL/GenBank/DDBJ databases">
        <title>Genome sequence of Lactobacillus brevis D7.</title>
        <authorList>
            <person name="Kwon M.-S."/>
            <person name="Lim S.K."/>
            <person name="Choi H.-J."/>
        </authorList>
    </citation>
    <scope>NUCLEOTIDE SEQUENCE [LARGE SCALE GENOMIC DNA]</scope>
    <source>
        <strain evidence="1 2">D7</strain>
    </source>
</reference>
<sequence length="68" mass="8131">MTAGQKAFRRFVLRSFEEHQYDLGRTLTWCERHYHKLSEPERIAMNHLTIRERNEVLSEIITLGLAKC</sequence>
<dbReference type="EMBL" id="NVYO01000001">
    <property type="protein sequence ID" value="PBQ23406.1"/>
    <property type="molecule type" value="Genomic_DNA"/>
</dbReference>
<dbReference type="AlphaFoldDB" id="A0A2A3TXN1"/>
<evidence type="ECO:0000313" key="1">
    <source>
        <dbReference type="EMBL" id="PBQ23406.1"/>
    </source>
</evidence>
<gene>
    <name evidence="1" type="ORF">CNR29_05060</name>
</gene>
<protein>
    <submittedName>
        <fullName evidence="1">Uncharacterized protein</fullName>
    </submittedName>
</protein>
<comment type="caution">
    <text evidence="1">The sequence shown here is derived from an EMBL/GenBank/DDBJ whole genome shotgun (WGS) entry which is preliminary data.</text>
</comment>
<evidence type="ECO:0000313" key="2">
    <source>
        <dbReference type="Proteomes" id="UP000217918"/>
    </source>
</evidence>
<accession>A0A2A3TXN1</accession>
<proteinExistence type="predicted"/>
<dbReference type="Proteomes" id="UP000217918">
    <property type="component" value="Unassembled WGS sequence"/>
</dbReference>
<organism evidence="1 2">
    <name type="scientific">Levilactobacillus brevis</name>
    <name type="common">Lactobacillus brevis</name>
    <dbReference type="NCBI Taxonomy" id="1580"/>
    <lineage>
        <taxon>Bacteria</taxon>
        <taxon>Bacillati</taxon>
        <taxon>Bacillota</taxon>
        <taxon>Bacilli</taxon>
        <taxon>Lactobacillales</taxon>
        <taxon>Lactobacillaceae</taxon>
        <taxon>Levilactobacillus</taxon>
    </lineage>
</organism>
<name>A0A2A3TXN1_LEVBR</name>
<dbReference type="RefSeq" id="WP_047021008.1">
    <property type="nucleotide sequence ID" value="NZ_CABMJF010000002.1"/>
</dbReference>